<protein>
    <recommendedName>
        <fullName evidence="1">Carrier domain-containing protein</fullName>
    </recommendedName>
</protein>
<evidence type="ECO:0000259" key="1">
    <source>
        <dbReference type="PROSITE" id="PS50075"/>
    </source>
</evidence>
<comment type="caution">
    <text evidence="2">The sequence shown here is derived from an EMBL/GenBank/DDBJ whole genome shotgun (WGS) entry which is preliminary data.</text>
</comment>
<dbReference type="Proteomes" id="UP001500888">
    <property type="component" value="Unassembled WGS sequence"/>
</dbReference>
<evidence type="ECO:0000313" key="3">
    <source>
        <dbReference type="Proteomes" id="UP001500888"/>
    </source>
</evidence>
<dbReference type="InterPro" id="IPR009081">
    <property type="entry name" value="PP-bd_ACP"/>
</dbReference>
<proteinExistence type="predicted"/>
<keyword evidence="3" id="KW-1185">Reference proteome</keyword>
<accession>A0ABP7IUV2</accession>
<gene>
    <name evidence="2" type="ORF">GCM10022226_54600</name>
</gene>
<dbReference type="EMBL" id="BAAAZR010000020">
    <property type="protein sequence ID" value="GAA3826850.1"/>
    <property type="molecule type" value="Genomic_DNA"/>
</dbReference>
<dbReference type="InterPro" id="IPR036736">
    <property type="entry name" value="ACP-like_sf"/>
</dbReference>
<dbReference type="SUPFAM" id="SSF47336">
    <property type="entry name" value="ACP-like"/>
    <property type="match status" value="1"/>
</dbReference>
<dbReference type="RefSeq" id="WP_344946096.1">
    <property type="nucleotide sequence ID" value="NZ_BAAAZR010000020.1"/>
</dbReference>
<name>A0ABP7IUV2_9ACTN</name>
<dbReference type="PROSITE" id="PS50075">
    <property type="entry name" value="CARRIER"/>
    <property type="match status" value="1"/>
</dbReference>
<evidence type="ECO:0000313" key="2">
    <source>
        <dbReference type="EMBL" id="GAA3826850.1"/>
    </source>
</evidence>
<feature type="domain" description="Carrier" evidence="1">
    <location>
        <begin position="14"/>
        <end position="92"/>
    </location>
</feature>
<reference evidence="3" key="1">
    <citation type="journal article" date="2019" name="Int. J. Syst. Evol. Microbiol.">
        <title>The Global Catalogue of Microorganisms (GCM) 10K type strain sequencing project: providing services to taxonomists for standard genome sequencing and annotation.</title>
        <authorList>
            <consortium name="The Broad Institute Genomics Platform"/>
            <consortium name="The Broad Institute Genome Sequencing Center for Infectious Disease"/>
            <person name="Wu L."/>
            <person name="Ma J."/>
        </authorList>
    </citation>
    <scope>NUCLEOTIDE SEQUENCE [LARGE SCALE GENOMIC DNA]</scope>
    <source>
        <strain evidence="3">JCM 16908</strain>
    </source>
</reference>
<sequence>MTDAYMESDGLDGAALRRRVADMVAVASDGEITSEEVLRSTGSFTALGVTSLTTLRLLDAIEEEFGVEIDLGGDVDFLDNLDALVNEILDVLSRRRVGG</sequence>
<dbReference type="Pfam" id="PF00550">
    <property type="entry name" value="PP-binding"/>
    <property type="match status" value="1"/>
</dbReference>
<dbReference type="Gene3D" id="1.10.1200.10">
    <property type="entry name" value="ACP-like"/>
    <property type="match status" value="1"/>
</dbReference>
<organism evidence="2 3">
    <name type="scientific">Sphaerisporangium flaviroseum</name>
    <dbReference type="NCBI Taxonomy" id="509199"/>
    <lineage>
        <taxon>Bacteria</taxon>
        <taxon>Bacillati</taxon>
        <taxon>Actinomycetota</taxon>
        <taxon>Actinomycetes</taxon>
        <taxon>Streptosporangiales</taxon>
        <taxon>Streptosporangiaceae</taxon>
        <taxon>Sphaerisporangium</taxon>
    </lineage>
</organism>